<organism evidence="3 4">
    <name type="scientific">Saccharopolyspora flava</name>
    <dbReference type="NCBI Taxonomy" id="95161"/>
    <lineage>
        <taxon>Bacteria</taxon>
        <taxon>Bacillati</taxon>
        <taxon>Actinomycetota</taxon>
        <taxon>Actinomycetes</taxon>
        <taxon>Pseudonocardiales</taxon>
        <taxon>Pseudonocardiaceae</taxon>
        <taxon>Saccharopolyspora</taxon>
    </lineage>
</organism>
<reference evidence="4" key="1">
    <citation type="submission" date="2016-10" db="EMBL/GenBank/DDBJ databases">
        <authorList>
            <person name="Varghese N."/>
            <person name="Submissions S."/>
        </authorList>
    </citation>
    <scope>NUCLEOTIDE SEQUENCE [LARGE SCALE GENOMIC DNA]</scope>
    <source>
        <strain evidence="4">DSM 44771</strain>
    </source>
</reference>
<dbReference type="EMBL" id="FOZX01000007">
    <property type="protein sequence ID" value="SFS90822.1"/>
    <property type="molecule type" value="Genomic_DNA"/>
</dbReference>
<evidence type="ECO:0000256" key="1">
    <source>
        <dbReference type="ARBA" id="ARBA00007689"/>
    </source>
</evidence>
<keyword evidence="4" id="KW-1185">Reference proteome</keyword>
<dbReference type="Proteomes" id="UP000198852">
    <property type="component" value="Unassembled WGS sequence"/>
</dbReference>
<accession>A0A1I6TNL2</accession>
<dbReference type="AlphaFoldDB" id="A0A1I6TNL2"/>
<sequence length="108" mass="12194">MAFFLVHYSHPDEQGWKRYLEPHLDWLLARVDDGSLVASGPAVDTGTRSALLLFRGTDRDAVRAILDTDPFMIEDQVADLSITEWDPIFGTFHDQSTQAHVPMPQIGR</sequence>
<evidence type="ECO:0000313" key="3">
    <source>
        <dbReference type="EMBL" id="SFS90822.1"/>
    </source>
</evidence>
<gene>
    <name evidence="3" type="ORF">SAMN05660874_04140</name>
</gene>
<comment type="similarity">
    <text evidence="1">Belongs to the YciI family.</text>
</comment>
<protein>
    <recommendedName>
        <fullName evidence="2">YCII-related domain-containing protein</fullName>
    </recommendedName>
</protein>
<evidence type="ECO:0000259" key="2">
    <source>
        <dbReference type="Pfam" id="PF03795"/>
    </source>
</evidence>
<name>A0A1I6TNL2_9PSEU</name>
<dbReference type="STRING" id="95161.SAMN05660874_04140"/>
<dbReference type="Pfam" id="PF03795">
    <property type="entry name" value="YCII"/>
    <property type="match status" value="1"/>
</dbReference>
<dbReference type="InterPro" id="IPR005545">
    <property type="entry name" value="YCII"/>
</dbReference>
<proteinExistence type="inferred from homology"/>
<dbReference type="InterPro" id="IPR011008">
    <property type="entry name" value="Dimeric_a/b-barrel"/>
</dbReference>
<dbReference type="SUPFAM" id="SSF54909">
    <property type="entry name" value="Dimeric alpha+beta barrel"/>
    <property type="match status" value="1"/>
</dbReference>
<dbReference type="RefSeq" id="WP_175548191.1">
    <property type="nucleotide sequence ID" value="NZ_FOZX01000007.1"/>
</dbReference>
<evidence type="ECO:0000313" key="4">
    <source>
        <dbReference type="Proteomes" id="UP000198852"/>
    </source>
</evidence>
<feature type="domain" description="YCII-related" evidence="2">
    <location>
        <begin position="1"/>
        <end position="85"/>
    </location>
</feature>
<dbReference type="Gene3D" id="3.30.70.1060">
    <property type="entry name" value="Dimeric alpha+beta barrel"/>
    <property type="match status" value="1"/>
</dbReference>